<reference evidence="1 2" key="1">
    <citation type="journal article" date="2019" name="Int. J. Syst. Evol. Microbiol.">
        <title>The Global Catalogue of Microorganisms (GCM) 10K type strain sequencing project: providing services to taxonomists for standard genome sequencing and annotation.</title>
        <authorList>
            <consortium name="The Broad Institute Genomics Platform"/>
            <consortium name="The Broad Institute Genome Sequencing Center for Infectious Disease"/>
            <person name="Wu L."/>
            <person name="Ma J."/>
        </authorList>
    </citation>
    <scope>NUCLEOTIDE SEQUENCE [LARGE SCALE GENOMIC DNA]</scope>
    <source>
        <strain evidence="1 2">JCM 14323</strain>
    </source>
</reference>
<evidence type="ECO:0000313" key="1">
    <source>
        <dbReference type="EMBL" id="GAA1845744.1"/>
    </source>
</evidence>
<proteinExistence type="predicted"/>
<accession>A0ABN2N0W3</accession>
<protein>
    <submittedName>
        <fullName evidence="1">Uncharacterized protein</fullName>
    </submittedName>
</protein>
<keyword evidence="2" id="KW-1185">Reference proteome</keyword>
<name>A0ABN2N0W3_9MICO</name>
<dbReference type="EMBL" id="BAAANK010000012">
    <property type="protein sequence ID" value="GAA1845744.1"/>
    <property type="molecule type" value="Genomic_DNA"/>
</dbReference>
<dbReference type="Proteomes" id="UP001501746">
    <property type="component" value="Unassembled WGS sequence"/>
</dbReference>
<comment type="caution">
    <text evidence="1">The sequence shown here is derived from an EMBL/GenBank/DDBJ whole genome shotgun (WGS) entry which is preliminary data.</text>
</comment>
<dbReference type="RefSeq" id="WP_157428430.1">
    <property type="nucleotide sequence ID" value="NZ_BAAANK010000012.1"/>
</dbReference>
<evidence type="ECO:0000313" key="2">
    <source>
        <dbReference type="Proteomes" id="UP001501746"/>
    </source>
</evidence>
<sequence length="95" mass="10640">MGDYWSIDATGLDEEDAKYLARAAAELPSVLVATPLDPRLWLTRHLDADTVQTIVRGLEVAIGSGQVPENDRQDIHDVIDDFDEWLSRSDEESRS</sequence>
<gene>
    <name evidence="1" type="ORF">GCM10009750_35050</name>
</gene>
<organism evidence="1 2">
    <name type="scientific">Agromyces salentinus</name>
    <dbReference type="NCBI Taxonomy" id="269421"/>
    <lineage>
        <taxon>Bacteria</taxon>
        <taxon>Bacillati</taxon>
        <taxon>Actinomycetota</taxon>
        <taxon>Actinomycetes</taxon>
        <taxon>Micrococcales</taxon>
        <taxon>Microbacteriaceae</taxon>
        <taxon>Agromyces</taxon>
    </lineage>
</organism>